<reference evidence="4 5" key="1">
    <citation type="submission" date="2022-05" db="EMBL/GenBank/DDBJ databases">
        <authorList>
            <consortium name="Genoscope - CEA"/>
            <person name="William W."/>
        </authorList>
    </citation>
    <scope>NUCLEOTIDE SEQUENCE [LARGE SCALE GENOMIC DNA]</scope>
</reference>
<dbReference type="Gene3D" id="3.90.320.10">
    <property type="match status" value="1"/>
</dbReference>
<dbReference type="Proteomes" id="UP001159428">
    <property type="component" value="Unassembled WGS sequence"/>
</dbReference>
<keyword evidence="5" id="KW-1185">Reference proteome</keyword>
<proteinExistence type="predicted"/>
<comment type="caution">
    <text evidence="4">The sequence shown here is derived from an EMBL/GenBank/DDBJ whole genome shotgun (WGS) entry which is preliminary data.</text>
</comment>
<sequence length="587" mass="67480">MKCSTNLPQAAFFSAEEKVQLIGGNCPRHITKERLKEWLSFRKGTAKDGSARSEATKAELSQRVISYIKNGWENNFTEKWQHLAASKPLEQTATVNCDFPGSAQWVSLVDAKDNVPSFNIQNIVSYFIERKAKDNESNKDFKNVSSKAFGLFRHGHIQKLEIARDDDDDDKVHFRCDCLPEMKKNLKYNIKLSLCNNGEQEGKITFASCACPAGKGPCGSCKHIAALCYALEEFVRLKCTWEFATCTSRLQTWNQPRKRKRDSQSVYEIDSSKKIYRREERNNAKPLNDPRRPSERNNDPKNVNRELLDKIKRVKPNCGFFCLLSDEKLDQSKNDIISPIKEHPVSLTDIFDRAKRIKRNLMVSDQERQNIALATKAQSNCQAWFEHGRVRITASQSKRALIKPSTSPTKAMKEIVHYNNQYQSNKMKQGLKDEKKIILEYENKLDCKVSETGFVISRSHPFLGASPDWEVDGGLVEMKRIFTDGLSLKEAVCKRCICRDTCHGLVINRNHKFYYQVQQLMLCTKSSWTDLVLSDTVNLIIFHVRKDKKFLSDIVPKLEKFYDNHISLELAYPRVYYGLTGLCKLIN</sequence>
<evidence type="ECO:0000259" key="3">
    <source>
        <dbReference type="PROSITE" id="PS50966"/>
    </source>
</evidence>
<feature type="domain" description="SWIM-type" evidence="3">
    <location>
        <begin position="188"/>
        <end position="232"/>
    </location>
</feature>
<feature type="region of interest" description="Disordered" evidence="2">
    <location>
        <begin position="278"/>
        <end position="304"/>
    </location>
</feature>
<keyword evidence="1" id="KW-0863">Zinc-finger</keyword>
<dbReference type="AlphaFoldDB" id="A0AAU9VPZ1"/>
<organism evidence="4 5">
    <name type="scientific">Pocillopora meandrina</name>
    <dbReference type="NCBI Taxonomy" id="46732"/>
    <lineage>
        <taxon>Eukaryota</taxon>
        <taxon>Metazoa</taxon>
        <taxon>Cnidaria</taxon>
        <taxon>Anthozoa</taxon>
        <taxon>Hexacorallia</taxon>
        <taxon>Scleractinia</taxon>
        <taxon>Astrocoeniina</taxon>
        <taxon>Pocilloporidae</taxon>
        <taxon>Pocillopora</taxon>
    </lineage>
</organism>
<dbReference type="PANTHER" id="PTHR47526:SF3">
    <property type="entry name" value="PHD-TYPE DOMAIN-CONTAINING PROTEIN"/>
    <property type="match status" value="1"/>
</dbReference>
<name>A0AAU9VPZ1_9CNID</name>
<dbReference type="PROSITE" id="PS50966">
    <property type="entry name" value="ZF_SWIM"/>
    <property type="match status" value="1"/>
</dbReference>
<dbReference type="EMBL" id="CALNXJ010000002">
    <property type="protein sequence ID" value="CAH3033960.1"/>
    <property type="molecule type" value="Genomic_DNA"/>
</dbReference>
<dbReference type="PANTHER" id="PTHR47526">
    <property type="entry name" value="ATP-DEPENDENT DNA HELICASE"/>
    <property type="match status" value="1"/>
</dbReference>
<keyword evidence="1" id="KW-0862">Zinc</keyword>
<dbReference type="Pfam" id="PF09588">
    <property type="entry name" value="YqaJ"/>
    <property type="match status" value="1"/>
</dbReference>
<dbReference type="InterPro" id="IPR019080">
    <property type="entry name" value="YqaJ_viral_recombinase"/>
</dbReference>
<evidence type="ECO:0000256" key="1">
    <source>
        <dbReference type="PROSITE-ProRule" id="PRU00325"/>
    </source>
</evidence>
<dbReference type="GO" id="GO:0008270">
    <property type="term" value="F:zinc ion binding"/>
    <property type="evidence" value="ECO:0007669"/>
    <property type="project" value="UniProtKB-KW"/>
</dbReference>
<gene>
    <name evidence="4" type="ORF">PMEA_00010406</name>
</gene>
<dbReference type="SUPFAM" id="SSF52980">
    <property type="entry name" value="Restriction endonuclease-like"/>
    <property type="match status" value="1"/>
</dbReference>
<evidence type="ECO:0000313" key="4">
    <source>
        <dbReference type="EMBL" id="CAH3033960.1"/>
    </source>
</evidence>
<keyword evidence="1" id="KW-0479">Metal-binding</keyword>
<dbReference type="GO" id="GO:0006281">
    <property type="term" value="P:DNA repair"/>
    <property type="evidence" value="ECO:0007669"/>
    <property type="project" value="UniProtKB-ARBA"/>
</dbReference>
<evidence type="ECO:0000256" key="2">
    <source>
        <dbReference type="SAM" id="MobiDB-lite"/>
    </source>
</evidence>
<accession>A0AAU9VPZ1</accession>
<dbReference type="InterPro" id="IPR011604">
    <property type="entry name" value="PDDEXK-like_dom_sf"/>
</dbReference>
<protein>
    <recommendedName>
        <fullName evidence="3">SWIM-type domain-containing protein</fullName>
    </recommendedName>
</protein>
<dbReference type="InterPro" id="IPR011335">
    <property type="entry name" value="Restrct_endonuc-II-like"/>
</dbReference>
<dbReference type="CDD" id="cd22343">
    <property type="entry name" value="PDDEXK_lambda_exonuclease-like"/>
    <property type="match status" value="1"/>
</dbReference>
<dbReference type="InterPro" id="IPR007527">
    <property type="entry name" value="Znf_SWIM"/>
</dbReference>
<evidence type="ECO:0000313" key="5">
    <source>
        <dbReference type="Proteomes" id="UP001159428"/>
    </source>
</evidence>